<protein>
    <submittedName>
        <fullName evidence="3">Uncharacterized protein</fullName>
    </submittedName>
</protein>
<evidence type="ECO:0000256" key="2">
    <source>
        <dbReference type="ARBA" id="ARBA00023002"/>
    </source>
</evidence>
<dbReference type="InterPro" id="IPR002347">
    <property type="entry name" value="SDR_fam"/>
</dbReference>
<name>A0A382SEE0_9ZZZZ</name>
<dbReference type="InterPro" id="IPR036291">
    <property type="entry name" value="NAD(P)-bd_dom_sf"/>
</dbReference>
<dbReference type="SUPFAM" id="SSF51735">
    <property type="entry name" value="NAD(P)-binding Rossmann-fold domains"/>
    <property type="match status" value="1"/>
</dbReference>
<sequence>MREQYGEERVVGWPTDCADEFALLELRLQIIQQWEHLDGVIANVGDGRSVPDAIPDSEQWSKVWQTNFETALNTARVFLPLLKESKESLLFISSITGLEAIGAPVANSTAKSAIIALAKNLARKVAPEVRVNVIAPGNVYFPRSSWEEKIQ</sequence>
<comment type="similarity">
    <text evidence="1">Belongs to the short-chain dehydrogenases/reductases (SDR) family.</text>
</comment>
<proteinExistence type="inferred from homology"/>
<dbReference type="EMBL" id="UINC01128292">
    <property type="protein sequence ID" value="SVD07952.1"/>
    <property type="molecule type" value="Genomic_DNA"/>
</dbReference>
<accession>A0A382SEE0</accession>
<reference evidence="3" key="1">
    <citation type="submission" date="2018-05" db="EMBL/GenBank/DDBJ databases">
        <authorList>
            <person name="Lanie J.A."/>
            <person name="Ng W.-L."/>
            <person name="Kazmierczak K.M."/>
            <person name="Andrzejewski T.M."/>
            <person name="Davidsen T.M."/>
            <person name="Wayne K.J."/>
            <person name="Tettelin H."/>
            <person name="Glass J.I."/>
            <person name="Rusch D."/>
            <person name="Podicherti R."/>
            <person name="Tsui H.-C.T."/>
            <person name="Winkler M.E."/>
        </authorList>
    </citation>
    <scope>NUCLEOTIDE SEQUENCE</scope>
</reference>
<keyword evidence="2" id="KW-0560">Oxidoreductase</keyword>
<dbReference type="PANTHER" id="PTHR43008">
    <property type="entry name" value="BENZIL REDUCTASE"/>
    <property type="match status" value="1"/>
</dbReference>
<dbReference type="GO" id="GO:0050664">
    <property type="term" value="F:oxidoreductase activity, acting on NAD(P)H, oxygen as acceptor"/>
    <property type="evidence" value="ECO:0007669"/>
    <property type="project" value="TreeGrafter"/>
</dbReference>
<feature type="non-terminal residue" evidence="3">
    <location>
        <position position="151"/>
    </location>
</feature>
<dbReference type="PANTHER" id="PTHR43008:SF4">
    <property type="entry name" value="CHAIN DEHYDROGENASE, PUTATIVE (AFU_ORTHOLOGUE AFUA_4G08710)-RELATED"/>
    <property type="match status" value="1"/>
</dbReference>
<dbReference type="Gene3D" id="3.40.50.720">
    <property type="entry name" value="NAD(P)-binding Rossmann-like Domain"/>
    <property type="match status" value="1"/>
</dbReference>
<gene>
    <name evidence="3" type="ORF">METZ01_LOCUS360806</name>
</gene>
<dbReference type="PRINTS" id="PR00081">
    <property type="entry name" value="GDHRDH"/>
</dbReference>
<dbReference type="Pfam" id="PF00106">
    <property type="entry name" value="adh_short"/>
    <property type="match status" value="1"/>
</dbReference>
<evidence type="ECO:0000313" key="3">
    <source>
        <dbReference type="EMBL" id="SVD07952.1"/>
    </source>
</evidence>
<organism evidence="3">
    <name type="scientific">marine metagenome</name>
    <dbReference type="NCBI Taxonomy" id="408172"/>
    <lineage>
        <taxon>unclassified sequences</taxon>
        <taxon>metagenomes</taxon>
        <taxon>ecological metagenomes</taxon>
    </lineage>
</organism>
<evidence type="ECO:0000256" key="1">
    <source>
        <dbReference type="ARBA" id="ARBA00006484"/>
    </source>
</evidence>
<dbReference type="CDD" id="cd05233">
    <property type="entry name" value="SDR_c"/>
    <property type="match status" value="1"/>
</dbReference>
<dbReference type="AlphaFoldDB" id="A0A382SEE0"/>